<dbReference type="Proteomes" id="UP000033423">
    <property type="component" value="Unassembled WGS sequence"/>
</dbReference>
<keyword evidence="1" id="KW-1133">Transmembrane helix</keyword>
<accession>A0A0F3GTM4</accession>
<evidence type="ECO:0000256" key="1">
    <source>
        <dbReference type="SAM" id="Phobius"/>
    </source>
</evidence>
<organism evidence="2 3">
    <name type="scientific">Candidatus Magnetobacterium bavaricum</name>
    <dbReference type="NCBI Taxonomy" id="29290"/>
    <lineage>
        <taxon>Bacteria</taxon>
        <taxon>Pseudomonadati</taxon>
        <taxon>Nitrospirota</taxon>
        <taxon>Thermodesulfovibrionia</taxon>
        <taxon>Thermodesulfovibrionales</taxon>
        <taxon>Candidatus Magnetobacteriaceae</taxon>
        <taxon>Candidatus Magnetobacterium</taxon>
    </lineage>
</organism>
<keyword evidence="3" id="KW-1185">Reference proteome</keyword>
<name>A0A0F3GTM4_9BACT</name>
<feature type="non-terminal residue" evidence="2">
    <location>
        <position position="175"/>
    </location>
</feature>
<protein>
    <submittedName>
        <fullName evidence="2">Uncharacterized protein</fullName>
    </submittedName>
</protein>
<dbReference type="AlphaFoldDB" id="A0A0F3GTM4"/>
<evidence type="ECO:0000313" key="2">
    <source>
        <dbReference type="EMBL" id="KJU85269.1"/>
    </source>
</evidence>
<dbReference type="EMBL" id="LACI01001099">
    <property type="protein sequence ID" value="KJU85269.1"/>
    <property type="molecule type" value="Genomic_DNA"/>
</dbReference>
<comment type="caution">
    <text evidence="2">The sequence shown here is derived from an EMBL/GenBank/DDBJ whole genome shotgun (WGS) entry which is preliminary data.</text>
</comment>
<sequence>MSTIAIVIILVGMLAIVLEFVSYFNQRANIKILCDQLGAEVILDDIIQGEVPLDLKVLPGQHKLVMKKMSDDGSFYVYDGEFTVTRGAEKVIDVKLERRYTEVFYWKKAVDSGELAEFLSYIDSFPEGEYVKEARTATGGCGLISRHRGLFRADHLSAGVAQHRATEGPRHKEQG</sequence>
<evidence type="ECO:0000313" key="3">
    <source>
        <dbReference type="Proteomes" id="UP000033423"/>
    </source>
</evidence>
<gene>
    <name evidence="2" type="ORF">MBAV_002537</name>
</gene>
<keyword evidence="1" id="KW-0812">Transmembrane</keyword>
<proteinExistence type="predicted"/>
<keyword evidence="1" id="KW-0472">Membrane</keyword>
<reference evidence="2 3" key="1">
    <citation type="submission" date="2015-02" db="EMBL/GenBank/DDBJ databases">
        <title>Single-cell genomics of uncultivated deep-branching MTB reveals a conserved set of magnetosome genes.</title>
        <authorList>
            <person name="Kolinko S."/>
            <person name="Richter M."/>
            <person name="Glockner F.O."/>
            <person name="Brachmann A."/>
            <person name="Schuler D."/>
        </authorList>
    </citation>
    <scope>NUCLEOTIDE SEQUENCE [LARGE SCALE GENOMIC DNA]</scope>
    <source>
        <strain evidence="2">TM-1</strain>
    </source>
</reference>
<feature type="transmembrane region" description="Helical" evidence="1">
    <location>
        <begin position="6"/>
        <end position="24"/>
    </location>
</feature>